<dbReference type="PANTHER" id="PTHR43649:SF33">
    <property type="entry name" value="POLYGALACTURONAN_RHAMNOGALACTURONAN-BINDING PROTEIN YTCQ"/>
    <property type="match status" value="1"/>
</dbReference>
<dbReference type="RefSeq" id="WP_017434307.1">
    <property type="nucleotide sequence ID" value="NZ_BAWO01000030.1"/>
</dbReference>
<evidence type="ECO:0000313" key="6">
    <source>
        <dbReference type="EMBL" id="GAJ39984.1"/>
    </source>
</evidence>
<dbReference type="PANTHER" id="PTHR43649">
    <property type="entry name" value="ARABINOSE-BINDING PROTEIN-RELATED"/>
    <property type="match status" value="1"/>
</dbReference>
<organism evidence="6 7">
    <name type="scientific">Parageobacillus caldoxylosilyticus NBRC 107762</name>
    <dbReference type="NCBI Taxonomy" id="1220594"/>
    <lineage>
        <taxon>Bacteria</taxon>
        <taxon>Bacillati</taxon>
        <taxon>Bacillota</taxon>
        <taxon>Bacilli</taxon>
        <taxon>Bacillales</taxon>
        <taxon>Anoxybacillaceae</taxon>
        <taxon>Saccharococcus</taxon>
    </lineage>
</organism>
<dbReference type="Proteomes" id="UP000023561">
    <property type="component" value="Unassembled WGS sequence"/>
</dbReference>
<dbReference type="InterPro" id="IPR006059">
    <property type="entry name" value="SBP"/>
</dbReference>
<keyword evidence="1" id="KW-1003">Cell membrane</keyword>
<protein>
    <submittedName>
        <fullName evidence="6">Putative ABC transporter substrate-binding protein</fullName>
    </submittedName>
</protein>
<evidence type="ECO:0000256" key="2">
    <source>
        <dbReference type="ARBA" id="ARBA00022729"/>
    </source>
</evidence>
<gene>
    <name evidence="6" type="ORF">GCA01S_030_00650</name>
</gene>
<dbReference type="SUPFAM" id="SSF53850">
    <property type="entry name" value="Periplasmic binding protein-like II"/>
    <property type="match status" value="1"/>
</dbReference>
<evidence type="ECO:0000313" key="7">
    <source>
        <dbReference type="Proteomes" id="UP000023561"/>
    </source>
</evidence>
<evidence type="ECO:0000256" key="3">
    <source>
        <dbReference type="ARBA" id="ARBA00023136"/>
    </source>
</evidence>
<dbReference type="AlphaFoldDB" id="A0A023DFB2"/>
<keyword evidence="7" id="KW-1185">Reference proteome</keyword>
<keyword evidence="3" id="KW-0472">Membrane</keyword>
<dbReference type="Pfam" id="PF01547">
    <property type="entry name" value="SBP_bac_1"/>
    <property type="match status" value="1"/>
</dbReference>
<keyword evidence="5" id="KW-0449">Lipoprotein</keyword>
<keyword evidence="2" id="KW-0732">Signal</keyword>
<accession>A0A023DFB2</accession>
<dbReference type="OrthoDB" id="9782846at2"/>
<dbReference type="CDD" id="cd13585">
    <property type="entry name" value="PBP2_TMBP_like"/>
    <property type="match status" value="1"/>
</dbReference>
<sequence>MRKPYITLISILILIVSIVLGGCSGSDATAKKEDGKVTISFSMWDTLDESKANFITAFEKKHPNIKVKLVNIPEDYSQKINSMIIGGTAPDVILAWEADIQRFAKSGAIDPLDKYIKKTKAFKMDDFIPAVSRLNKENGKIYGLPWCYATEFLYYNKDMFDAAGVEYPNENWTWKDFEEAAKKLTIRQGDKTVQWGADAISFPGIWYSMIGAAGDDIVDKNGKLDLSEGLRKALEFQNKLTNVDKVSPQPSVGGEVVDLFAAGKAAMTRNGSWYISSYRNNKFHWDIAPLPKEERSYASLHTGFFTINSNSKHKEEAWKFIEFMMSDEGQSMISKMYNNPSARKSVAAKGDYKVAGENGPTNWDVFDKTAQFADFGYVLVNPSITNDLVNDFNAVLLGKKDIEEVIKTDVPKAQKQIEKDK</sequence>
<comment type="caution">
    <text evidence="6">The sequence shown here is derived from an EMBL/GenBank/DDBJ whole genome shotgun (WGS) entry which is preliminary data.</text>
</comment>
<proteinExistence type="predicted"/>
<dbReference type="InterPro" id="IPR050490">
    <property type="entry name" value="Bact_solute-bd_prot1"/>
</dbReference>
<evidence type="ECO:0000256" key="5">
    <source>
        <dbReference type="ARBA" id="ARBA00023288"/>
    </source>
</evidence>
<keyword evidence="4" id="KW-0564">Palmitate</keyword>
<evidence type="ECO:0000256" key="1">
    <source>
        <dbReference type="ARBA" id="ARBA00022475"/>
    </source>
</evidence>
<dbReference type="EMBL" id="BAWO01000030">
    <property type="protein sequence ID" value="GAJ39984.1"/>
    <property type="molecule type" value="Genomic_DNA"/>
</dbReference>
<evidence type="ECO:0000256" key="4">
    <source>
        <dbReference type="ARBA" id="ARBA00023139"/>
    </source>
</evidence>
<dbReference type="PROSITE" id="PS51257">
    <property type="entry name" value="PROKAR_LIPOPROTEIN"/>
    <property type="match status" value="1"/>
</dbReference>
<dbReference type="Gene3D" id="3.40.190.10">
    <property type="entry name" value="Periplasmic binding protein-like II"/>
    <property type="match status" value="1"/>
</dbReference>
<reference evidence="6 7" key="1">
    <citation type="submission" date="2014-04" db="EMBL/GenBank/DDBJ databases">
        <title>Whole genome shotgun sequence of Geobacillus caldoxylosilyticus NBRC 107762.</title>
        <authorList>
            <person name="Hosoyama A."/>
            <person name="Hosoyama Y."/>
            <person name="Katano-Makiyama Y."/>
            <person name="Tsuchikane K."/>
            <person name="Ohji S."/>
            <person name="Ichikawa N."/>
            <person name="Yamazoe A."/>
            <person name="Fujita N."/>
        </authorList>
    </citation>
    <scope>NUCLEOTIDE SEQUENCE [LARGE SCALE GENOMIC DNA]</scope>
    <source>
        <strain evidence="6 7">NBRC 107762</strain>
    </source>
</reference>
<name>A0A023DFB2_9BACL</name>